<proteinExistence type="predicted"/>
<dbReference type="SUPFAM" id="SSF52091">
    <property type="entry name" value="SpoIIaa-like"/>
    <property type="match status" value="1"/>
</dbReference>
<evidence type="ECO:0000313" key="2">
    <source>
        <dbReference type="EMBL" id="MDX2290909.1"/>
    </source>
</evidence>
<comment type="caution">
    <text evidence="2">The sequence shown here is derived from an EMBL/GenBank/DDBJ whole genome shotgun (WGS) entry which is preliminary data.</text>
</comment>
<dbReference type="InterPro" id="IPR058548">
    <property type="entry name" value="MlaB-like_STAS"/>
</dbReference>
<dbReference type="InterPro" id="IPR002645">
    <property type="entry name" value="STAS_dom"/>
</dbReference>
<dbReference type="Pfam" id="PF13466">
    <property type="entry name" value="STAS_2"/>
    <property type="match status" value="1"/>
</dbReference>
<dbReference type="EMBL" id="JAWJZF010000161">
    <property type="protein sequence ID" value="MDX2290909.1"/>
    <property type="molecule type" value="Genomic_DNA"/>
</dbReference>
<gene>
    <name evidence="2" type="ORF">R2363_01735</name>
</gene>
<feature type="domain" description="STAS" evidence="1">
    <location>
        <begin position="42"/>
        <end position="138"/>
    </location>
</feature>
<dbReference type="PROSITE" id="PS50801">
    <property type="entry name" value="STAS"/>
    <property type="match status" value="1"/>
</dbReference>
<dbReference type="PANTHER" id="PTHR33495">
    <property type="entry name" value="ANTI-SIGMA FACTOR ANTAGONIST TM_1081-RELATED-RELATED"/>
    <property type="match status" value="1"/>
</dbReference>
<protein>
    <submittedName>
        <fullName evidence="2">STAS domain-containing protein</fullName>
    </submittedName>
</protein>
<evidence type="ECO:0000259" key="1">
    <source>
        <dbReference type="PROSITE" id="PS50801"/>
    </source>
</evidence>
<dbReference type="Gene3D" id="3.30.750.24">
    <property type="entry name" value="STAS domain"/>
    <property type="match status" value="1"/>
</dbReference>
<dbReference type="Proteomes" id="UP001278571">
    <property type="component" value="Unassembled WGS sequence"/>
</dbReference>
<dbReference type="InterPro" id="IPR036513">
    <property type="entry name" value="STAS_dom_sf"/>
</dbReference>
<dbReference type="PANTHER" id="PTHR33495:SF2">
    <property type="entry name" value="ANTI-SIGMA FACTOR ANTAGONIST TM_1081-RELATED"/>
    <property type="match status" value="1"/>
</dbReference>
<name>A0ABU4JZI3_9ACTN</name>
<keyword evidence="3" id="KW-1185">Reference proteome</keyword>
<organism evidence="2 3">
    <name type="scientific">Streptomyces roseolus</name>
    <dbReference type="NCBI Taxonomy" id="67358"/>
    <lineage>
        <taxon>Bacteria</taxon>
        <taxon>Bacillati</taxon>
        <taxon>Actinomycetota</taxon>
        <taxon>Actinomycetes</taxon>
        <taxon>Kitasatosporales</taxon>
        <taxon>Streptomycetaceae</taxon>
        <taxon>Streptomyces</taxon>
    </lineage>
</organism>
<reference evidence="2 3" key="1">
    <citation type="submission" date="2023-10" db="EMBL/GenBank/DDBJ databases">
        <authorList>
            <person name="Wang X.X."/>
        </authorList>
    </citation>
    <scope>NUCLEOTIDE SEQUENCE [LARGE SCALE GENOMIC DNA]</scope>
    <source>
        <strain evidence="2 3">NBRC 12816</strain>
    </source>
</reference>
<sequence length="138" mass="14980">MSESQGFAEEGIPQGFLAVGPHTYRSPTGVAHVTRDDSAPAGTLILDVTGEFDRDTLPCLRDALNDVDKEQPERVLLDLSGVTFGDSSFLNELLVTHRRAARLVVVGPFTGQIRRLFELTGADRVLEVAEDRDSVGIT</sequence>
<accession>A0ABU4JZI3</accession>
<dbReference type="CDD" id="cd07043">
    <property type="entry name" value="STAS_anti-anti-sigma_factors"/>
    <property type="match status" value="1"/>
</dbReference>
<dbReference type="RefSeq" id="WP_319007500.1">
    <property type="nucleotide sequence ID" value="NZ_JAWJZF010000161.1"/>
</dbReference>
<evidence type="ECO:0000313" key="3">
    <source>
        <dbReference type="Proteomes" id="UP001278571"/>
    </source>
</evidence>